<evidence type="ECO:0000256" key="3">
    <source>
        <dbReference type="ARBA" id="ARBA00022512"/>
    </source>
</evidence>
<dbReference type="PANTHER" id="PTHR31375">
    <property type="match status" value="1"/>
</dbReference>
<gene>
    <name evidence="10" type="ORF">TSUD_267720</name>
</gene>
<name>A0A2Z6PQ79_TRISU</name>
<dbReference type="GO" id="GO:0004650">
    <property type="term" value="F:polygalacturonase activity"/>
    <property type="evidence" value="ECO:0007669"/>
    <property type="project" value="InterPro"/>
</dbReference>
<dbReference type="InterPro" id="IPR012334">
    <property type="entry name" value="Pectin_lyas_fold"/>
</dbReference>
<evidence type="ECO:0000256" key="1">
    <source>
        <dbReference type="ARBA" id="ARBA00004191"/>
    </source>
</evidence>
<dbReference type="GO" id="GO:0071555">
    <property type="term" value="P:cell wall organization"/>
    <property type="evidence" value="ECO:0007669"/>
    <property type="project" value="UniProtKB-KW"/>
</dbReference>
<keyword evidence="7" id="KW-0961">Cell wall biogenesis/degradation</keyword>
<dbReference type="InterPro" id="IPR000743">
    <property type="entry name" value="Glyco_hydro_28"/>
</dbReference>
<dbReference type="Proteomes" id="UP000242715">
    <property type="component" value="Unassembled WGS sequence"/>
</dbReference>
<dbReference type="PROSITE" id="PS00502">
    <property type="entry name" value="POLYGALACTURONASE"/>
    <property type="match status" value="1"/>
</dbReference>
<evidence type="ECO:0000256" key="2">
    <source>
        <dbReference type="ARBA" id="ARBA00008834"/>
    </source>
</evidence>
<protein>
    <recommendedName>
        <fullName evidence="12">Pectate lyase superfamily protein domain-containing protein</fullName>
    </recommendedName>
</protein>
<comment type="similarity">
    <text evidence="2 9">Belongs to the glycosyl hydrolase 28 family.</text>
</comment>
<comment type="subcellular location">
    <subcellularLocation>
        <location evidence="1">Secreted</location>
        <location evidence="1">Cell wall</location>
    </subcellularLocation>
</comment>
<evidence type="ECO:0000313" key="11">
    <source>
        <dbReference type="Proteomes" id="UP000242715"/>
    </source>
</evidence>
<accession>A0A2Z6PQ79</accession>
<feature type="active site" evidence="8">
    <location>
        <position position="238"/>
    </location>
</feature>
<evidence type="ECO:0000256" key="4">
    <source>
        <dbReference type="ARBA" id="ARBA00022525"/>
    </source>
</evidence>
<dbReference type="InterPro" id="IPR006626">
    <property type="entry name" value="PbH1"/>
</dbReference>
<keyword evidence="11" id="KW-1185">Reference proteome</keyword>
<evidence type="ECO:0000256" key="5">
    <source>
        <dbReference type="ARBA" id="ARBA00022801"/>
    </source>
</evidence>
<proteinExistence type="inferred from homology"/>
<dbReference type="InterPro" id="IPR011050">
    <property type="entry name" value="Pectin_lyase_fold/virulence"/>
</dbReference>
<keyword evidence="3" id="KW-0134">Cell wall</keyword>
<evidence type="ECO:0000256" key="8">
    <source>
        <dbReference type="PROSITE-ProRule" id="PRU10052"/>
    </source>
</evidence>
<evidence type="ECO:0008006" key="12">
    <source>
        <dbReference type="Google" id="ProtNLM"/>
    </source>
</evidence>
<dbReference type="Pfam" id="PF00295">
    <property type="entry name" value="Glyco_hydro_28"/>
    <property type="match status" value="1"/>
</dbReference>
<dbReference type="EMBL" id="DF974409">
    <property type="protein sequence ID" value="GAU48347.1"/>
    <property type="molecule type" value="Genomic_DNA"/>
</dbReference>
<organism evidence="10 11">
    <name type="scientific">Trifolium subterraneum</name>
    <name type="common">Subterranean clover</name>
    <dbReference type="NCBI Taxonomy" id="3900"/>
    <lineage>
        <taxon>Eukaryota</taxon>
        <taxon>Viridiplantae</taxon>
        <taxon>Streptophyta</taxon>
        <taxon>Embryophyta</taxon>
        <taxon>Tracheophyta</taxon>
        <taxon>Spermatophyta</taxon>
        <taxon>Magnoliopsida</taxon>
        <taxon>eudicotyledons</taxon>
        <taxon>Gunneridae</taxon>
        <taxon>Pentapetalae</taxon>
        <taxon>rosids</taxon>
        <taxon>fabids</taxon>
        <taxon>Fabales</taxon>
        <taxon>Fabaceae</taxon>
        <taxon>Papilionoideae</taxon>
        <taxon>50 kb inversion clade</taxon>
        <taxon>NPAAA clade</taxon>
        <taxon>Hologalegina</taxon>
        <taxon>IRL clade</taxon>
        <taxon>Trifolieae</taxon>
        <taxon>Trifolium</taxon>
    </lineage>
</organism>
<evidence type="ECO:0000256" key="6">
    <source>
        <dbReference type="ARBA" id="ARBA00023295"/>
    </source>
</evidence>
<keyword evidence="5 9" id="KW-0378">Hydrolase</keyword>
<dbReference type="SMART" id="SM00710">
    <property type="entry name" value="PbH1"/>
    <property type="match status" value="4"/>
</dbReference>
<evidence type="ECO:0000256" key="9">
    <source>
        <dbReference type="RuleBase" id="RU361169"/>
    </source>
</evidence>
<dbReference type="AlphaFoldDB" id="A0A2Z6PQ79"/>
<evidence type="ECO:0000256" key="7">
    <source>
        <dbReference type="ARBA" id="ARBA00023316"/>
    </source>
</evidence>
<dbReference type="OrthoDB" id="187139at2759"/>
<reference evidence="11" key="1">
    <citation type="journal article" date="2017" name="Front. Plant Sci.">
        <title>Climate Clever Clovers: New Paradigm to Reduce the Environmental Footprint of Ruminants by Breeding Low Methanogenic Forages Utilizing Haplotype Variation.</title>
        <authorList>
            <person name="Kaur P."/>
            <person name="Appels R."/>
            <person name="Bayer P.E."/>
            <person name="Keeble-Gagnere G."/>
            <person name="Wang J."/>
            <person name="Hirakawa H."/>
            <person name="Shirasawa K."/>
            <person name="Vercoe P."/>
            <person name="Stefanova K."/>
            <person name="Durmic Z."/>
            <person name="Nichols P."/>
            <person name="Revell C."/>
            <person name="Isobe S.N."/>
            <person name="Edwards D."/>
            <person name="Erskine W."/>
        </authorList>
    </citation>
    <scope>NUCLEOTIDE SEQUENCE [LARGE SCALE GENOMIC DNA]</scope>
    <source>
        <strain evidence="11">cv. Daliak</strain>
    </source>
</reference>
<dbReference type="GO" id="GO:0005975">
    <property type="term" value="P:carbohydrate metabolic process"/>
    <property type="evidence" value="ECO:0007669"/>
    <property type="project" value="InterPro"/>
</dbReference>
<keyword evidence="4" id="KW-0964">Secreted</keyword>
<dbReference type="Gene3D" id="2.160.20.10">
    <property type="entry name" value="Single-stranded right-handed beta-helix, Pectin lyase-like"/>
    <property type="match status" value="1"/>
</dbReference>
<evidence type="ECO:0000313" key="10">
    <source>
        <dbReference type="EMBL" id="GAU48347.1"/>
    </source>
</evidence>
<dbReference type="SUPFAM" id="SSF51126">
    <property type="entry name" value="Pectin lyase-like"/>
    <property type="match status" value="1"/>
</dbReference>
<sequence>MFAIASSSLCARITLNAYSDVLTYGAIGDGKTDDSNAFLKAWDDVCGTAEDTPTLTIPNDKTFMLQPLLFKGPCKPTSIKIELKGTVVAPRVVDDWKFKEDNKTWIRFSGINGLFIIGGGKIDGQGSSWWTKYPRKSNETNKPTAIRFSNCHNLTISNLTHIDSPRNHISIDGCKDTSISNLHIAAPGDSPNTDGIDIASSTNVLINNSIMETGDDCIAINNGSSFINISGIFCGPGHGISVGSLGKDRTYAAVEHIYVKNCTFNGTSNGARIKTFEGGSGYARNITYEDIILVRVKHPVIIDQHYDPRNIDNIGQAVKVSDVTYLNIRGTSLVNNAIELNCDTVIGCTNIILNNINITLVDGGETQTICTKAQGKCSSCNPDVPCLSRNSSTIRY</sequence>
<keyword evidence="6 9" id="KW-0326">Glycosidase</keyword>